<dbReference type="AlphaFoldDB" id="A0A2R5FD61"/>
<dbReference type="EMBL" id="BEYU01001231">
    <property type="protein sequence ID" value="GBG16176.1"/>
    <property type="molecule type" value="Genomic_DNA"/>
</dbReference>
<dbReference type="Proteomes" id="UP000241890">
    <property type="component" value="Unassembled WGS sequence"/>
</dbReference>
<sequence>LMTEKSLVAEKNEEIARCNRKITELNAAIADKSTDFEELHEVHAAKQRDMENFLLESHAAWQIRESQYNRFATNAVKVLIDDTTDIFLERHEKEQLKKDARVGLNKPGPMGKLLGDIIARNGLAPGGAGYASVFKYQNNNQGATSKWIADRISRGLGPDQKDL</sequence>
<evidence type="ECO:0000313" key="1">
    <source>
        <dbReference type="EMBL" id="GBG16176.1"/>
    </source>
</evidence>
<feature type="non-terminal residue" evidence="1">
    <location>
        <position position="1"/>
    </location>
</feature>
<proteinExistence type="predicted"/>
<evidence type="ECO:0000313" key="2">
    <source>
        <dbReference type="Proteomes" id="UP000241890"/>
    </source>
</evidence>
<accession>A0A2R5FD61</accession>
<name>A0A2R5FD61_9STRA</name>
<gene>
    <name evidence="1" type="ORF">FCC1311_116512</name>
</gene>
<comment type="caution">
    <text evidence="1">The sequence shown here is derived from an EMBL/GenBank/DDBJ whole genome shotgun (WGS) entry which is preliminary data.</text>
</comment>
<protein>
    <submittedName>
        <fullName evidence="1">Uncharacterized protein</fullName>
    </submittedName>
</protein>
<organism evidence="1 2">
    <name type="scientific">Hondaea fermentalgiana</name>
    <dbReference type="NCBI Taxonomy" id="2315210"/>
    <lineage>
        <taxon>Eukaryota</taxon>
        <taxon>Sar</taxon>
        <taxon>Stramenopiles</taxon>
        <taxon>Bigyra</taxon>
        <taxon>Labyrinthulomycetes</taxon>
        <taxon>Thraustochytrida</taxon>
        <taxon>Thraustochytriidae</taxon>
        <taxon>Hondaea</taxon>
    </lineage>
</organism>
<reference evidence="1 2" key="1">
    <citation type="submission" date="2017-12" db="EMBL/GenBank/DDBJ databases">
        <title>Sequencing, de novo assembly and annotation of complete genome of a new Thraustochytrid species, strain FCC1311.</title>
        <authorList>
            <person name="Sedici K."/>
            <person name="Godart F."/>
            <person name="Aiese Cigliano R."/>
            <person name="Sanseverino W."/>
            <person name="Barakat M."/>
            <person name="Ortet P."/>
            <person name="Marechal E."/>
            <person name="Cagnac O."/>
            <person name="Amato A."/>
        </authorList>
    </citation>
    <scope>NUCLEOTIDE SEQUENCE [LARGE SCALE GENOMIC DNA]</scope>
</reference>
<feature type="non-terminal residue" evidence="1">
    <location>
        <position position="163"/>
    </location>
</feature>
<dbReference type="InParanoid" id="A0A2R5FD61"/>
<keyword evidence="2" id="KW-1185">Reference proteome</keyword>